<dbReference type="EMBL" id="CP036262">
    <property type="protein sequence ID" value="QDS94945.1"/>
    <property type="molecule type" value="Genomic_DNA"/>
</dbReference>
<gene>
    <name evidence="1" type="ORF">FF011L_37290</name>
</gene>
<proteinExistence type="predicted"/>
<protein>
    <submittedName>
        <fullName evidence="1">Uncharacterized protein</fullName>
    </submittedName>
</protein>
<reference evidence="1 2" key="1">
    <citation type="submission" date="2019-02" db="EMBL/GenBank/DDBJ databases">
        <title>Deep-cultivation of Planctomycetes and their phenomic and genomic characterization uncovers novel biology.</title>
        <authorList>
            <person name="Wiegand S."/>
            <person name="Jogler M."/>
            <person name="Boedeker C."/>
            <person name="Pinto D."/>
            <person name="Vollmers J."/>
            <person name="Rivas-Marin E."/>
            <person name="Kohn T."/>
            <person name="Peeters S.H."/>
            <person name="Heuer A."/>
            <person name="Rast P."/>
            <person name="Oberbeckmann S."/>
            <person name="Bunk B."/>
            <person name="Jeske O."/>
            <person name="Meyerdierks A."/>
            <person name="Storesund J.E."/>
            <person name="Kallscheuer N."/>
            <person name="Luecker S."/>
            <person name="Lage O.M."/>
            <person name="Pohl T."/>
            <person name="Merkel B.J."/>
            <person name="Hornburger P."/>
            <person name="Mueller R.-W."/>
            <person name="Bruemmer F."/>
            <person name="Labrenz M."/>
            <person name="Spormann A.M."/>
            <person name="Op den Camp H."/>
            <person name="Overmann J."/>
            <person name="Amann R."/>
            <person name="Jetten M.S.M."/>
            <person name="Mascher T."/>
            <person name="Medema M.H."/>
            <person name="Devos D.P."/>
            <person name="Kaster A.-K."/>
            <person name="Ovreas L."/>
            <person name="Rohde M."/>
            <person name="Galperin M.Y."/>
            <person name="Jogler C."/>
        </authorList>
    </citation>
    <scope>NUCLEOTIDE SEQUENCE [LARGE SCALE GENOMIC DNA]</scope>
    <source>
        <strain evidence="1 2">FF011L</strain>
    </source>
</reference>
<dbReference type="KEGG" id="rml:FF011L_37290"/>
<keyword evidence="2" id="KW-1185">Reference proteome</keyword>
<dbReference type="Proteomes" id="UP000320672">
    <property type="component" value="Chromosome"/>
</dbReference>
<dbReference type="AlphaFoldDB" id="A0A517MJ70"/>
<name>A0A517MJ70_9BACT</name>
<sequence length="161" mass="17315">MTAPSIGGKCFKTLCFGIFLHPFKPLRRIAVNRLHQTIYGLPQSNIAFGLKPLKRSRRASAILCTCSAETCTHQITNANLEPFIPANPMPNTGGFRECFLPFGRAYAPVKRRSVCCRNAFPNRPGTRLALAPLTKLFASFCGLSSLAACVAGQGAVPSSGT</sequence>
<organism evidence="1 2">
    <name type="scientific">Roseimaritima multifibrata</name>
    <dbReference type="NCBI Taxonomy" id="1930274"/>
    <lineage>
        <taxon>Bacteria</taxon>
        <taxon>Pseudomonadati</taxon>
        <taxon>Planctomycetota</taxon>
        <taxon>Planctomycetia</taxon>
        <taxon>Pirellulales</taxon>
        <taxon>Pirellulaceae</taxon>
        <taxon>Roseimaritima</taxon>
    </lineage>
</organism>
<evidence type="ECO:0000313" key="2">
    <source>
        <dbReference type="Proteomes" id="UP000320672"/>
    </source>
</evidence>
<accession>A0A517MJ70</accession>
<evidence type="ECO:0000313" key="1">
    <source>
        <dbReference type="EMBL" id="QDS94945.1"/>
    </source>
</evidence>